<dbReference type="RefSeq" id="WP_198577977.1">
    <property type="nucleotide sequence ID" value="NZ_JADWOX010000018.1"/>
</dbReference>
<accession>A0ABS0T344</accession>
<evidence type="ECO:0000256" key="1">
    <source>
        <dbReference type="ARBA" id="ARBA00011049"/>
    </source>
</evidence>
<keyword evidence="14" id="KW-1185">Reference proteome</keyword>
<keyword evidence="5 11" id="KW-0997">Cell inner membrane</keyword>
<dbReference type="PANTHER" id="PTHR30034">
    <property type="entry name" value="FLAGELLAR MOTOR SWITCH PROTEIN FLIM"/>
    <property type="match status" value="1"/>
</dbReference>
<dbReference type="Gene3D" id="3.40.1550.10">
    <property type="entry name" value="CheC-like"/>
    <property type="match status" value="1"/>
</dbReference>
<evidence type="ECO:0000256" key="6">
    <source>
        <dbReference type="ARBA" id="ARBA00022779"/>
    </source>
</evidence>
<comment type="caution">
    <text evidence="13">The sequence shown here is derived from an EMBL/GenBank/DDBJ whole genome shotgun (WGS) entry which is preliminary data.</text>
</comment>
<dbReference type="InterPro" id="IPR036429">
    <property type="entry name" value="SpoA-like_sf"/>
</dbReference>
<dbReference type="Pfam" id="PF01052">
    <property type="entry name" value="FliMN_C"/>
    <property type="match status" value="1"/>
</dbReference>
<keyword evidence="3 11" id="KW-1003">Cell membrane</keyword>
<dbReference type="SUPFAM" id="SSF101801">
    <property type="entry name" value="Surface presentation of antigens (SPOA)"/>
    <property type="match status" value="1"/>
</dbReference>
<dbReference type="PANTHER" id="PTHR30034:SF3">
    <property type="entry name" value="FLAGELLAR MOTOR SWITCH PROTEIN FLIM"/>
    <property type="match status" value="1"/>
</dbReference>
<dbReference type="Gene3D" id="2.30.330.10">
    <property type="entry name" value="SpoA-like"/>
    <property type="match status" value="1"/>
</dbReference>
<dbReference type="PIRSF" id="PIRSF002888">
    <property type="entry name" value="FliM"/>
    <property type="match status" value="1"/>
</dbReference>
<reference evidence="13 14" key="1">
    <citation type="submission" date="2020-11" db="EMBL/GenBank/DDBJ databases">
        <title>genome sequence of strain KACC 18849.</title>
        <authorList>
            <person name="Gao J."/>
            <person name="Zhang X."/>
        </authorList>
    </citation>
    <scope>NUCLEOTIDE SEQUENCE [LARGE SCALE GENOMIC DNA]</scope>
    <source>
        <strain evidence="13 14">KACC 18849</strain>
    </source>
</reference>
<evidence type="ECO:0000313" key="14">
    <source>
        <dbReference type="Proteomes" id="UP000639859"/>
    </source>
</evidence>
<keyword evidence="13" id="KW-0969">Cilium</keyword>
<dbReference type="NCBIfam" id="TIGR01397">
    <property type="entry name" value="fliM_switch"/>
    <property type="match status" value="1"/>
</dbReference>
<proteinExistence type="inferred from homology"/>
<evidence type="ECO:0000256" key="5">
    <source>
        <dbReference type="ARBA" id="ARBA00022519"/>
    </source>
</evidence>
<dbReference type="EMBL" id="JADWOX010000018">
    <property type="protein sequence ID" value="MBI1686084.1"/>
    <property type="molecule type" value="Genomic_DNA"/>
</dbReference>
<keyword evidence="4 11" id="KW-0145">Chemotaxis</keyword>
<evidence type="ECO:0000256" key="3">
    <source>
        <dbReference type="ARBA" id="ARBA00022475"/>
    </source>
</evidence>
<gene>
    <name evidence="13" type="primary">fliM</name>
    <name evidence="13" type="ORF">I4Q42_20650</name>
</gene>
<evidence type="ECO:0000256" key="4">
    <source>
        <dbReference type="ARBA" id="ARBA00022500"/>
    </source>
</evidence>
<evidence type="ECO:0000256" key="10">
    <source>
        <dbReference type="NCBIfam" id="TIGR01397"/>
    </source>
</evidence>
<keyword evidence="13" id="KW-0282">Flagellum</keyword>
<dbReference type="PRINTS" id="PR00955">
    <property type="entry name" value="FLGMOTORFLIM"/>
</dbReference>
<evidence type="ECO:0000313" key="13">
    <source>
        <dbReference type="EMBL" id="MBI1686084.1"/>
    </source>
</evidence>
<evidence type="ECO:0000256" key="9">
    <source>
        <dbReference type="ARBA" id="ARBA00025044"/>
    </source>
</evidence>
<keyword evidence="8 11" id="KW-0975">Bacterial flagellum</keyword>
<dbReference type="Pfam" id="PF02154">
    <property type="entry name" value="FliM"/>
    <property type="match status" value="1"/>
</dbReference>
<comment type="subcellular location">
    <subcellularLocation>
        <location evidence="11">Cell inner membrane</location>
        <topology evidence="11">Peripheral membrane protein</topology>
    </subcellularLocation>
    <subcellularLocation>
        <location evidence="11">Bacterial flagellum basal body</location>
    </subcellularLocation>
</comment>
<dbReference type="CDD" id="cd17908">
    <property type="entry name" value="FliM"/>
    <property type="match status" value="1"/>
</dbReference>
<evidence type="ECO:0000256" key="2">
    <source>
        <dbReference type="ARBA" id="ARBA00021898"/>
    </source>
</evidence>
<sequence>MADEIDDQAAMAQWAADNPPGTFDAAGGGAENSFGDFSGGMAGMSGWDDGGGGDMGSERILNQDEIDSLLGFDLSGDGSDDRTGIRAIINSALVSYERLPMLEIVFDRLVRLMTTSLRNFTSDNVEVSLDNISSIRFGDYLNSIPLPAILAVFRAEELDNYGLLTVDSNLIYSIVDVLLGGRRGTAAMRIEGRPYTTIERVLVQRMVEVVLNDAKAAFEPLHPVAFTLDRLETNPRFAAIARPANAAILVKLRIDMEDRGGRIELLLPYATLEPIRKMLLQQFMGEKFGRDNIWEGHLATELWTTQMEVRAVLDEQQLPLSKVLNLQVGDTLMLNATPDSPVELRAGSIPLTRGRMGRRNHSIAIRAEAPLTPAAKKAVQKLK</sequence>
<dbReference type="Proteomes" id="UP000639859">
    <property type="component" value="Unassembled WGS sequence"/>
</dbReference>
<dbReference type="InterPro" id="IPR028976">
    <property type="entry name" value="CheC-like_sf"/>
</dbReference>
<comment type="function">
    <text evidence="9 11">FliM is one of three proteins (FliG, FliN, FliM) that forms the rotor-mounted switch complex (C ring), located at the base of the basal body. This complex interacts with the CheY and CheZ chemotaxis proteins, in addition to contacting components of the motor that determine the direction of flagellar rotation.</text>
</comment>
<dbReference type="SUPFAM" id="SSF103039">
    <property type="entry name" value="CheC-like"/>
    <property type="match status" value="1"/>
</dbReference>
<evidence type="ECO:0000256" key="11">
    <source>
        <dbReference type="PIRNR" id="PIRNR002888"/>
    </source>
</evidence>
<protein>
    <recommendedName>
        <fullName evidence="2 10">Flagellar motor switch protein FliM</fullName>
    </recommendedName>
</protein>
<dbReference type="InterPro" id="IPR001543">
    <property type="entry name" value="FliN-like_C"/>
</dbReference>
<dbReference type="InterPro" id="IPR001689">
    <property type="entry name" value="Flag_FliM"/>
</dbReference>
<feature type="domain" description="Flagellar motor switch protein FliN-like C-terminal" evidence="12">
    <location>
        <begin position="301"/>
        <end position="366"/>
    </location>
</feature>
<evidence type="ECO:0000256" key="8">
    <source>
        <dbReference type="ARBA" id="ARBA00023143"/>
    </source>
</evidence>
<keyword evidence="6 11" id="KW-0283">Flagellar rotation</keyword>
<keyword evidence="7 11" id="KW-0472">Membrane</keyword>
<name>A0ABS0T344_9CAUL</name>
<evidence type="ECO:0000259" key="12">
    <source>
        <dbReference type="Pfam" id="PF01052"/>
    </source>
</evidence>
<organism evidence="13 14">
    <name type="scientific">Caulobacter hibisci</name>
    <dbReference type="NCBI Taxonomy" id="2035993"/>
    <lineage>
        <taxon>Bacteria</taxon>
        <taxon>Pseudomonadati</taxon>
        <taxon>Pseudomonadota</taxon>
        <taxon>Alphaproteobacteria</taxon>
        <taxon>Caulobacterales</taxon>
        <taxon>Caulobacteraceae</taxon>
        <taxon>Caulobacter</taxon>
    </lineage>
</organism>
<keyword evidence="13" id="KW-0966">Cell projection</keyword>
<comment type="similarity">
    <text evidence="1 11">Belongs to the FliM family.</text>
</comment>
<evidence type="ECO:0000256" key="7">
    <source>
        <dbReference type="ARBA" id="ARBA00023136"/>
    </source>
</evidence>